<dbReference type="PANTHER" id="PTHR43133:SF51">
    <property type="entry name" value="RNA POLYMERASE SIGMA FACTOR"/>
    <property type="match status" value="1"/>
</dbReference>
<gene>
    <name evidence="7" type="ORF">BSK56_31775</name>
</gene>
<dbReference type="InterPro" id="IPR039425">
    <property type="entry name" value="RNA_pol_sigma-70-like"/>
</dbReference>
<dbReference type="Pfam" id="PF08281">
    <property type="entry name" value="Sigma70_r4_2"/>
    <property type="match status" value="1"/>
</dbReference>
<keyword evidence="3" id="KW-0731">Sigma factor</keyword>
<evidence type="ECO:0000313" key="7">
    <source>
        <dbReference type="EMBL" id="OMD36961.1"/>
    </source>
</evidence>
<proteinExistence type="inferred from homology"/>
<dbReference type="Gene3D" id="1.10.1740.10">
    <property type="match status" value="1"/>
</dbReference>
<reference evidence="7 8" key="1">
    <citation type="submission" date="2016-10" db="EMBL/GenBank/DDBJ databases">
        <title>Paenibacillus species isolates.</title>
        <authorList>
            <person name="Beno S.M."/>
        </authorList>
    </citation>
    <scope>NUCLEOTIDE SEQUENCE [LARGE SCALE GENOMIC DNA]</scope>
    <source>
        <strain evidence="7 8">FSL H7-0744</strain>
    </source>
</reference>
<dbReference type="InterPro" id="IPR013249">
    <property type="entry name" value="RNA_pol_sigma70_r4_t2"/>
</dbReference>
<evidence type="ECO:0000313" key="8">
    <source>
        <dbReference type="Proteomes" id="UP000187412"/>
    </source>
</evidence>
<keyword evidence="2" id="KW-0805">Transcription regulation</keyword>
<name>A0ABX3GTL7_PAEBO</name>
<organism evidence="7 8">
    <name type="scientific">Paenibacillus borealis</name>
    <dbReference type="NCBI Taxonomy" id="160799"/>
    <lineage>
        <taxon>Bacteria</taxon>
        <taxon>Bacillati</taxon>
        <taxon>Bacillota</taxon>
        <taxon>Bacilli</taxon>
        <taxon>Bacillales</taxon>
        <taxon>Paenibacillaceae</taxon>
        <taxon>Paenibacillus</taxon>
    </lineage>
</organism>
<dbReference type="SUPFAM" id="SSF88659">
    <property type="entry name" value="Sigma3 and sigma4 domains of RNA polymerase sigma factors"/>
    <property type="match status" value="1"/>
</dbReference>
<dbReference type="NCBIfam" id="TIGR02937">
    <property type="entry name" value="sigma70-ECF"/>
    <property type="match status" value="1"/>
</dbReference>
<evidence type="ECO:0000256" key="2">
    <source>
        <dbReference type="ARBA" id="ARBA00023015"/>
    </source>
</evidence>
<dbReference type="PANTHER" id="PTHR43133">
    <property type="entry name" value="RNA POLYMERASE ECF-TYPE SIGMA FACTO"/>
    <property type="match status" value="1"/>
</dbReference>
<feature type="domain" description="RNA polymerase sigma-70 region 2" evidence="5">
    <location>
        <begin position="11"/>
        <end position="75"/>
    </location>
</feature>
<sequence>MNIKAEQLLGDYGTSILRMAYSYLHSLADAEDVLQDTLIQYLKAAPRIENTAHEKAWLLRVAVNLSKNKISYNKRRDTIELNEEVISAGELDLQFVWEAVSGLPVMYSEVLHLFYHEGCSTAQIAELLAKKESTIRSLLHRAREKLKIILKEEYDFAE</sequence>
<evidence type="ECO:0000256" key="3">
    <source>
        <dbReference type="ARBA" id="ARBA00023082"/>
    </source>
</evidence>
<dbReference type="Proteomes" id="UP000187412">
    <property type="component" value="Unassembled WGS sequence"/>
</dbReference>
<dbReference type="EMBL" id="MPTB01000074">
    <property type="protein sequence ID" value="OMD36961.1"/>
    <property type="molecule type" value="Genomic_DNA"/>
</dbReference>
<dbReference type="Pfam" id="PF04542">
    <property type="entry name" value="Sigma70_r2"/>
    <property type="match status" value="1"/>
</dbReference>
<dbReference type="InterPro" id="IPR036388">
    <property type="entry name" value="WH-like_DNA-bd_sf"/>
</dbReference>
<dbReference type="SUPFAM" id="SSF88946">
    <property type="entry name" value="Sigma2 domain of RNA polymerase sigma factors"/>
    <property type="match status" value="1"/>
</dbReference>
<dbReference type="InterPro" id="IPR007627">
    <property type="entry name" value="RNA_pol_sigma70_r2"/>
</dbReference>
<feature type="domain" description="RNA polymerase sigma factor 70 region 4 type 2" evidence="6">
    <location>
        <begin position="97"/>
        <end position="146"/>
    </location>
</feature>
<keyword evidence="4" id="KW-0804">Transcription</keyword>
<comment type="caution">
    <text evidence="7">The sequence shown here is derived from an EMBL/GenBank/DDBJ whole genome shotgun (WGS) entry which is preliminary data.</text>
</comment>
<dbReference type="InterPro" id="IPR013325">
    <property type="entry name" value="RNA_pol_sigma_r2"/>
</dbReference>
<evidence type="ECO:0000259" key="6">
    <source>
        <dbReference type="Pfam" id="PF08281"/>
    </source>
</evidence>
<comment type="similarity">
    <text evidence="1">Belongs to the sigma-70 factor family. ECF subfamily.</text>
</comment>
<dbReference type="InterPro" id="IPR014284">
    <property type="entry name" value="RNA_pol_sigma-70_dom"/>
</dbReference>
<keyword evidence="8" id="KW-1185">Reference proteome</keyword>
<dbReference type="InterPro" id="IPR013324">
    <property type="entry name" value="RNA_pol_sigma_r3/r4-like"/>
</dbReference>
<accession>A0ABX3GTL7</accession>
<evidence type="ECO:0000256" key="1">
    <source>
        <dbReference type="ARBA" id="ARBA00010641"/>
    </source>
</evidence>
<evidence type="ECO:0000256" key="4">
    <source>
        <dbReference type="ARBA" id="ARBA00023163"/>
    </source>
</evidence>
<protein>
    <submittedName>
        <fullName evidence="7">RNA polymerase subunit sigma-70</fullName>
    </submittedName>
</protein>
<dbReference type="Gene3D" id="1.10.10.10">
    <property type="entry name" value="Winged helix-like DNA-binding domain superfamily/Winged helix DNA-binding domain"/>
    <property type="match status" value="1"/>
</dbReference>
<evidence type="ECO:0000259" key="5">
    <source>
        <dbReference type="Pfam" id="PF04542"/>
    </source>
</evidence>